<dbReference type="EMBL" id="CACQ02003457">
    <property type="protein sequence ID" value="CCF39365.1"/>
    <property type="molecule type" value="Genomic_DNA"/>
</dbReference>
<name>H1VGL2_COLHI</name>
<reference evidence="2" key="1">
    <citation type="journal article" date="2012" name="Nat. Genet.">
        <title>Lifestyle transitions in plant pathogenic Colletotrichum fungi deciphered by genome and transcriptome analyses.</title>
        <authorList>
            <person name="O'Connell R.J."/>
            <person name="Thon M.R."/>
            <person name="Hacquard S."/>
            <person name="Amyotte S.G."/>
            <person name="Kleemann J."/>
            <person name="Torres M.F."/>
            <person name="Damm U."/>
            <person name="Buiate E.A."/>
            <person name="Epstein L."/>
            <person name="Alkan N."/>
            <person name="Altmueller J."/>
            <person name="Alvarado-Balderrama L."/>
            <person name="Bauser C.A."/>
            <person name="Becker C."/>
            <person name="Birren B.W."/>
            <person name="Chen Z."/>
            <person name="Choi J."/>
            <person name="Crouch J.A."/>
            <person name="Duvick J.P."/>
            <person name="Farman M.A."/>
            <person name="Gan P."/>
            <person name="Heiman D."/>
            <person name="Henrissat B."/>
            <person name="Howard R.J."/>
            <person name="Kabbage M."/>
            <person name="Koch C."/>
            <person name="Kracher B."/>
            <person name="Kubo Y."/>
            <person name="Law A.D."/>
            <person name="Lebrun M.-H."/>
            <person name="Lee Y.-H."/>
            <person name="Miyara I."/>
            <person name="Moore N."/>
            <person name="Neumann U."/>
            <person name="Nordstroem K."/>
            <person name="Panaccione D.G."/>
            <person name="Panstruga R."/>
            <person name="Place M."/>
            <person name="Proctor R.H."/>
            <person name="Prusky D."/>
            <person name="Rech G."/>
            <person name="Reinhardt R."/>
            <person name="Rollins J.A."/>
            <person name="Rounsley S."/>
            <person name="Schardl C.L."/>
            <person name="Schwartz D.C."/>
            <person name="Shenoy N."/>
            <person name="Shirasu K."/>
            <person name="Sikhakolli U.R."/>
            <person name="Stueber K."/>
            <person name="Sukno S.A."/>
            <person name="Sweigard J.A."/>
            <person name="Takano Y."/>
            <person name="Takahara H."/>
            <person name="Trail F."/>
            <person name="van der Does H.C."/>
            <person name="Voll L.M."/>
            <person name="Will I."/>
            <person name="Young S."/>
            <person name="Zeng Q."/>
            <person name="Zhang J."/>
            <person name="Zhou S."/>
            <person name="Dickman M.B."/>
            <person name="Schulze-Lefert P."/>
            <person name="Ver Loren van Themaat E."/>
            <person name="Ma L.-J."/>
            <person name="Vaillancourt L.J."/>
        </authorList>
    </citation>
    <scope>NUCLEOTIDE SEQUENCE [LARGE SCALE GENOMIC DNA]</scope>
    <source>
        <strain evidence="2">IMI 349063</strain>
    </source>
</reference>
<evidence type="ECO:0000313" key="1">
    <source>
        <dbReference type="EMBL" id="CCF39365.1"/>
    </source>
</evidence>
<dbReference type="AlphaFoldDB" id="H1VGL2"/>
<protein>
    <submittedName>
        <fullName evidence="1">Uncharacterized protein</fullName>
    </submittedName>
</protein>
<feature type="non-terminal residue" evidence="1">
    <location>
        <position position="1"/>
    </location>
</feature>
<dbReference type="Proteomes" id="UP000007174">
    <property type="component" value="Unassembled WGS sequence"/>
</dbReference>
<accession>H1VGL2</accession>
<organism evidence="1 2">
    <name type="scientific">Colletotrichum higginsianum (strain IMI 349063)</name>
    <name type="common">Crucifer anthracnose fungus</name>
    <dbReference type="NCBI Taxonomy" id="759273"/>
    <lineage>
        <taxon>Eukaryota</taxon>
        <taxon>Fungi</taxon>
        <taxon>Dikarya</taxon>
        <taxon>Ascomycota</taxon>
        <taxon>Pezizomycotina</taxon>
        <taxon>Sordariomycetes</taxon>
        <taxon>Hypocreomycetidae</taxon>
        <taxon>Glomerellales</taxon>
        <taxon>Glomerellaceae</taxon>
        <taxon>Colletotrichum</taxon>
        <taxon>Colletotrichum destructivum species complex</taxon>
    </lineage>
</organism>
<gene>
    <name evidence="1" type="ORF">CH063_00316</name>
</gene>
<evidence type="ECO:0000313" key="2">
    <source>
        <dbReference type="Proteomes" id="UP000007174"/>
    </source>
</evidence>
<dbReference type="HOGENOM" id="CLU_2242875_0_0_1"/>
<sequence>HIGISPAKGEHGLQTDRCILICATGVKPGHLGRSNRRHGVNSCTAVSSQAIATASPQLSYQSHCLWLPNSEHGCMSFWLPSTTARTIGVHYAEHGSIDSSQASGR</sequence>
<proteinExistence type="predicted"/>